<evidence type="ECO:0008006" key="3">
    <source>
        <dbReference type="Google" id="ProtNLM"/>
    </source>
</evidence>
<accession>A0A4T0WZ03</accession>
<dbReference type="AlphaFoldDB" id="A0A4T0WZ03"/>
<reference evidence="1 2" key="1">
    <citation type="journal article" date="2019" name="Front. Genet.">
        <title>Whole-Genome Sequencing of the Opportunistic Yeast Pathogen Candida inconspicua Uncovers Its Hybrid Origin.</title>
        <authorList>
            <person name="Mixao V."/>
            <person name="Hansen A.P."/>
            <person name="Saus E."/>
            <person name="Boekhout T."/>
            <person name="Lass-Florl C."/>
            <person name="Gabaldon T."/>
        </authorList>
    </citation>
    <scope>NUCLEOTIDE SEQUENCE [LARGE SCALE GENOMIC DNA]</scope>
    <source>
        <strain evidence="1 2">CBS 180</strain>
    </source>
</reference>
<proteinExistence type="predicted"/>
<sequence>MNTVSHFATKSNVDLVKSLSQVFENIHIDTLTSDTDFFKDCVSRTTSNLGQKWDKCFILLTILHNYQETVNVKMISLPMKGLISSYALDILSSIDFVMLYQQREFCEMFNNLLISNFAKCNEFQVQRLYESFLRCANCNSDKSLYFFQMFTVDQLFQNQLYSKIVYLIEEFKIADIESIGSFDERYINDNLFSYFHWLGYSLIIEGSSEHAYKLIMTALLVTNEKIELSTFHLLLTEIAYLTLKLNVPYENMSIIILKYRTKLLPRVLDILQNFYTYDYESFLCNYTLMVLHFKNKRQKLMLSLFTEKFLTFSIHQLLQNKASTLLRVCGSTSVDQIEDEFNRKIEEMNSKYAEYLISIGPFKIQREKTTHDRFPLHSSLCYSLGLVHSIMDTDTKT</sequence>
<dbReference type="Proteomes" id="UP000307173">
    <property type="component" value="Unassembled WGS sequence"/>
</dbReference>
<name>A0A4T0WZ03_9ASCO</name>
<keyword evidence="2" id="KW-1185">Reference proteome</keyword>
<protein>
    <recommendedName>
        <fullName evidence="3">PCI domain-containing protein</fullName>
    </recommendedName>
</protein>
<organism evidence="1 2">
    <name type="scientific">Pichia inconspicua</name>
    <dbReference type="NCBI Taxonomy" id="52247"/>
    <lineage>
        <taxon>Eukaryota</taxon>
        <taxon>Fungi</taxon>
        <taxon>Dikarya</taxon>
        <taxon>Ascomycota</taxon>
        <taxon>Saccharomycotina</taxon>
        <taxon>Pichiomycetes</taxon>
        <taxon>Pichiales</taxon>
        <taxon>Pichiaceae</taxon>
        <taxon>Pichia</taxon>
    </lineage>
</organism>
<evidence type="ECO:0000313" key="2">
    <source>
        <dbReference type="Proteomes" id="UP000307173"/>
    </source>
</evidence>
<gene>
    <name evidence="1" type="ORF">CANINC_003299</name>
</gene>
<comment type="caution">
    <text evidence="1">The sequence shown here is derived from an EMBL/GenBank/DDBJ whole genome shotgun (WGS) entry which is preliminary data.</text>
</comment>
<dbReference type="OrthoDB" id="10431499at2759"/>
<dbReference type="EMBL" id="SELW01000541">
    <property type="protein sequence ID" value="TID22524.1"/>
    <property type="molecule type" value="Genomic_DNA"/>
</dbReference>
<evidence type="ECO:0000313" key="1">
    <source>
        <dbReference type="EMBL" id="TID22524.1"/>
    </source>
</evidence>